<keyword evidence="1 5" id="KW-0436">Ligase</keyword>
<dbReference type="Pfam" id="PF04107">
    <property type="entry name" value="GCS2"/>
    <property type="match status" value="1"/>
</dbReference>
<keyword evidence="3 5" id="KW-0067">ATP-binding</keyword>
<sequence length="371" mass="39845">MTLTLGVEEEFLLVDPTTGRPIRAAGPVLALAGTPEDGSVQAELLDTQVEAATGVCTLLAEVEDQLLGGRRRLAEAARSQGLVLVSTGTPVFEGAMPGLVDQPRFTEFGRRYAGIIDDYQVSGCHVEVGVPDREAGVAVMNHLRPWLPTLLALSGNSVFWAGRDMGHASWRVVLQSRFPGAGMAPHFDSADDYNAEIARLAECGTLVHEELGFWLLRPSARHPTLEFRVADAVPTAAEATLQAALSRALVHTALSEVDRGVPAPVVRDQVGHAAVWTAARYGLHGDAVHPLRERRVPATELLEEMLAWVAPALEELGDADRVRSVLAPLRQHGIGADRQRKAFEHGPHGVLDYLAGEVDRAEPRLDVAPAG</sequence>
<dbReference type="NCBIfam" id="NF010041">
    <property type="entry name" value="PRK13517.1-1"/>
    <property type="match status" value="1"/>
</dbReference>
<dbReference type="Proteomes" id="UP001519363">
    <property type="component" value="Unassembled WGS sequence"/>
</dbReference>
<evidence type="ECO:0000256" key="4">
    <source>
        <dbReference type="ARBA" id="ARBA00048819"/>
    </source>
</evidence>
<dbReference type="InterPro" id="IPR050141">
    <property type="entry name" value="GCL_type2/YbdK_subfam"/>
</dbReference>
<dbReference type="Gene3D" id="3.30.590.20">
    <property type="match status" value="1"/>
</dbReference>
<evidence type="ECO:0000313" key="6">
    <source>
        <dbReference type="EMBL" id="MBP2471712.1"/>
    </source>
</evidence>
<comment type="caution">
    <text evidence="6">The sequence shown here is derived from an EMBL/GenBank/DDBJ whole genome shotgun (WGS) entry which is preliminary data.</text>
</comment>
<dbReference type="HAMAP" id="MF_01609">
    <property type="entry name" value="Glu_cys_ligase_2"/>
    <property type="match status" value="1"/>
</dbReference>
<evidence type="ECO:0000256" key="2">
    <source>
        <dbReference type="ARBA" id="ARBA00022741"/>
    </source>
</evidence>
<dbReference type="InterPro" id="IPR014746">
    <property type="entry name" value="Gln_synth/guanido_kin_cat_dom"/>
</dbReference>
<reference evidence="6 7" key="1">
    <citation type="submission" date="2021-03" db="EMBL/GenBank/DDBJ databases">
        <title>Sequencing the genomes of 1000 actinobacteria strains.</title>
        <authorList>
            <person name="Klenk H.-P."/>
        </authorList>
    </citation>
    <scope>NUCLEOTIDE SEQUENCE [LARGE SCALE GENOMIC DNA]</scope>
    <source>
        <strain evidence="6 7">DSM 44580</strain>
    </source>
</reference>
<dbReference type="InterPro" id="IPR006336">
    <property type="entry name" value="GCS2"/>
</dbReference>
<evidence type="ECO:0000256" key="5">
    <source>
        <dbReference type="HAMAP-Rule" id="MF_01609"/>
    </source>
</evidence>
<dbReference type="GO" id="GO:0016874">
    <property type="term" value="F:ligase activity"/>
    <property type="evidence" value="ECO:0007669"/>
    <property type="project" value="UniProtKB-KW"/>
</dbReference>
<comment type="catalytic activity">
    <reaction evidence="4 5">
        <text>L-cysteine + L-glutamate + ATP = gamma-L-glutamyl-L-cysteine + ADP + phosphate + H(+)</text>
        <dbReference type="Rhea" id="RHEA:13285"/>
        <dbReference type="ChEBI" id="CHEBI:15378"/>
        <dbReference type="ChEBI" id="CHEBI:29985"/>
        <dbReference type="ChEBI" id="CHEBI:30616"/>
        <dbReference type="ChEBI" id="CHEBI:35235"/>
        <dbReference type="ChEBI" id="CHEBI:43474"/>
        <dbReference type="ChEBI" id="CHEBI:58173"/>
        <dbReference type="ChEBI" id="CHEBI:456216"/>
        <dbReference type="EC" id="6.3.2.2"/>
    </reaction>
</comment>
<proteinExistence type="inferred from homology"/>
<accession>A0ABS5A551</accession>
<dbReference type="RefSeq" id="WP_086784024.1">
    <property type="nucleotide sequence ID" value="NZ_JAGIOO010000001.1"/>
</dbReference>
<dbReference type="NCBIfam" id="TIGR02050">
    <property type="entry name" value="gshA_cyan_rel"/>
    <property type="match status" value="1"/>
</dbReference>
<comment type="function">
    <text evidence="5">ATP-dependent carboxylate-amine ligase which exhibits weak glutamate--cysteine ligase activity.</text>
</comment>
<evidence type="ECO:0000313" key="7">
    <source>
        <dbReference type="Proteomes" id="UP001519363"/>
    </source>
</evidence>
<organism evidence="6 7">
    <name type="scientific">Crossiella equi</name>
    <dbReference type="NCBI Taxonomy" id="130796"/>
    <lineage>
        <taxon>Bacteria</taxon>
        <taxon>Bacillati</taxon>
        <taxon>Actinomycetota</taxon>
        <taxon>Actinomycetes</taxon>
        <taxon>Pseudonocardiales</taxon>
        <taxon>Pseudonocardiaceae</taxon>
        <taxon>Crossiella</taxon>
    </lineage>
</organism>
<keyword evidence="2 5" id="KW-0547">Nucleotide-binding</keyword>
<dbReference type="EMBL" id="JAGIOO010000001">
    <property type="protein sequence ID" value="MBP2471712.1"/>
    <property type="molecule type" value="Genomic_DNA"/>
</dbReference>
<name>A0ABS5A551_9PSEU</name>
<keyword evidence="7" id="KW-1185">Reference proteome</keyword>
<comment type="similarity">
    <text evidence="5">Belongs to the glutamate--cysteine ligase type 2 family. YbdK subfamily.</text>
</comment>
<dbReference type="EC" id="6.3.2.2" evidence="5"/>
<protein>
    <recommendedName>
        <fullName evidence="5">Putative glutamate--cysteine ligase 2</fullName>
        <ecNumber evidence="5">6.3.2.2</ecNumber>
    </recommendedName>
    <alternativeName>
        <fullName evidence="5">Gamma-glutamylcysteine synthetase 2</fullName>
        <shortName evidence="5">GCS 2</shortName>
        <shortName evidence="5">Gamma-GCS 2</shortName>
    </alternativeName>
</protein>
<dbReference type="PANTHER" id="PTHR36510">
    <property type="entry name" value="GLUTAMATE--CYSTEINE LIGASE 2-RELATED"/>
    <property type="match status" value="1"/>
</dbReference>
<dbReference type="PANTHER" id="PTHR36510:SF1">
    <property type="entry name" value="GLUTAMATE--CYSTEINE LIGASE 2-RELATED"/>
    <property type="match status" value="1"/>
</dbReference>
<evidence type="ECO:0000256" key="3">
    <source>
        <dbReference type="ARBA" id="ARBA00022840"/>
    </source>
</evidence>
<evidence type="ECO:0000256" key="1">
    <source>
        <dbReference type="ARBA" id="ARBA00022598"/>
    </source>
</evidence>
<gene>
    <name evidence="6" type="ORF">JOF53_000584</name>
</gene>
<dbReference type="InterPro" id="IPR011793">
    <property type="entry name" value="YbdK"/>
</dbReference>
<dbReference type="SUPFAM" id="SSF55931">
    <property type="entry name" value="Glutamine synthetase/guanido kinase"/>
    <property type="match status" value="1"/>
</dbReference>